<reference evidence="3 4" key="1">
    <citation type="submission" date="2020-10" db="EMBL/GenBank/DDBJ databases">
        <title>Wide distribution of Phycisphaera-like planctomycetes from WD2101 soil group in peatlands and genome analysis of the first cultivated representative.</title>
        <authorList>
            <person name="Dedysh S.N."/>
            <person name="Beletsky A.V."/>
            <person name="Ivanova A."/>
            <person name="Kulichevskaya I.S."/>
            <person name="Suzina N.E."/>
            <person name="Philippov D.A."/>
            <person name="Rakitin A.L."/>
            <person name="Mardanov A.V."/>
            <person name="Ravin N.V."/>
        </authorList>
    </citation>
    <scope>NUCLEOTIDE SEQUENCE [LARGE SCALE GENOMIC DNA]</scope>
    <source>
        <strain evidence="3 4">M1803</strain>
    </source>
</reference>
<evidence type="ECO:0000256" key="1">
    <source>
        <dbReference type="HAMAP-Rule" id="MF_00226"/>
    </source>
</evidence>
<feature type="domain" description="MoaB/Mog" evidence="2">
    <location>
        <begin position="4"/>
        <end position="187"/>
    </location>
</feature>
<dbReference type="InterPro" id="IPR036653">
    <property type="entry name" value="CinA-like_C"/>
</dbReference>
<dbReference type="Gene3D" id="3.30.70.2860">
    <property type="match status" value="1"/>
</dbReference>
<dbReference type="InterPro" id="IPR008136">
    <property type="entry name" value="CinA_C"/>
</dbReference>
<dbReference type="Pfam" id="PF18146">
    <property type="entry name" value="CinA_KH"/>
    <property type="match status" value="1"/>
</dbReference>
<dbReference type="SUPFAM" id="SSF142433">
    <property type="entry name" value="CinA-like"/>
    <property type="match status" value="1"/>
</dbReference>
<dbReference type="CDD" id="cd00885">
    <property type="entry name" value="cinA"/>
    <property type="match status" value="1"/>
</dbReference>
<dbReference type="Gene3D" id="3.40.980.10">
    <property type="entry name" value="MoaB/Mog-like domain"/>
    <property type="match status" value="1"/>
</dbReference>
<evidence type="ECO:0000313" key="3">
    <source>
        <dbReference type="EMBL" id="QOV91190.1"/>
    </source>
</evidence>
<dbReference type="HAMAP" id="MF_00226_B">
    <property type="entry name" value="CinA_B"/>
    <property type="match status" value="1"/>
</dbReference>
<name>A0A7M2X349_9BACT</name>
<proteinExistence type="inferred from homology"/>
<dbReference type="SUPFAM" id="SSF53218">
    <property type="entry name" value="Molybdenum cofactor biosynthesis proteins"/>
    <property type="match status" value="1"/>
</dbReference>
<dbReference type="InterPro" id="IPR036425">
    <property type="entry name" value="MoaB/Mog-like_dom_sf"/>
</dbReference>
<dbReference type="AlphaFoldDB" id="A0A7M2X349"/>
<dbReference type="Proteomes" id="UP000593765">
    <property type="component" value="Chromosome"/>
</dbReference>
<dbReference type="NCBIfam" id="NF001813">
    <property type="entry name" value="PRK00549.1"/>
    <property type="match status" value="1"/>
</dbReference>
<accession>A0A7M2X349</accession>
<organism evidence="3 4">
    <name type="scientific">Humisphaera borealis</name>
    <dbReference type="NCBI Taxonomy" id="2807512"/>
    <lineage>
        <taxon>Bacteria</taxon>
        <taxon>Pseudomonadati</taxon>
        <taxon>Planctomycetota</taxon>
        <taxon>Phycisphaerae</taxon>
        <taxon>Tepidisphaerales</taxon>
        <taxon>Tepidisphaeraceae</taxon>
        <taxon>Humisphaera</taxon>
    </lineage>
</organism>
<dbReference type="InterPro" id="IPR008135">
    <property type="entry name" value="Competence-induced_CinA"/>
</dbReference>
<comment type="similarity">
    <text evidence="1">Belongs to the CinA family.</text>
</comment>
<dbReference type="SMART" id="SM00852">
    <property type="entry name" value="MoCF_biosynth"/>
    <property type="match status" value="1"/>
</dbReference>
<dbReference type="NCBIfam" id="TIGR00200">
    <property type="entry name" value="cinA_nterm"/>
    <property type="match status" value="1"/>
</dbReference>
<dbReference type="KEGG" id="hbs:IPV69_07470"/>
<dbReference type="PIRSF" id="PIRSF006728">
    <property type="entry name" value="CinA"/>
    <property type="match status" value="1"/>
</dbReference>
<dbReference type="Pfam" id="PF02464">
    <property type="entry name" value="CinA"/>
    <property type="match status" value="1"/>
</dbReference>
<dbReference type="NCBIfam" id="TIGR00199">
    <property type="entry name" value="PncC_domain"/>
    <property type="match status" value="1"/>
</dbReference>
<dbReference type="Pfam" id="PF00994">
    <property type="entry name" value="MoCF_biosynth"/>
    <property type="match status" value="1"/>
</dbReference>
<dbReference type="PANTHER" id="PTHR13939:SF0">
    <property type="entry name" value="NMN AMIDOHYDROLASE-LIKE PROTEIN YFAY"/>
    <property type="match status" value="1"/>
</dbReference>
<evidence type="ECO:0000313" key="4">
    <source>
        <dbReference type="Proteomes" id="UP000593765"/>
    </source>
</evidence>
<protein>
    <recommendedName>
        <fullName evidence="1">CinA-like protein</fullName>
    </recommendedName>
</protein>
<keyword evidence="4" id="KW-1185">Reference proteome</keyword>
<evidence type="ECO:0000259" key="2">
    <source>
        <dbReference type="SMART" id="SM00852"/>
    </source>
</evidence>
<dbReference type="InterPro" id="IPR050101">
    <property type="entry name" value="CinA"/>
</dbReference>
<gene>
    <name evidence="3" type="ORF">IPV69_07470</name>
</gene>
<sequence length="434" mass="46142">MNAIILSVGDELVLGQTVDTNSAWISQQLAAIGCDIIGHRTVGDDQALIEIAIAEAASLADVIIVSGGIGPTEDDLTRQAIAAVNEVELVVDEKWLAEIEGFFRKLGRRMPETNRIQAMIPAGAQLLWNTCGTAAGVMAMIKSIDVEGEDDNEELVATEVPLFATPGVPKEMKAMFTRDVLPWLKQRTGGAVILSRILHTFGQGESAVAEKLGELMTRGRNPSVGTTVSGGIVSLRLNARYPSLEEATAKLEETAARCHAELGDLIYGQDDVPLATVVARLLLQDPSHPTVATAESCTGGLVARMLTDIPGSSAYFKYGWVTYANQAKTDLLGVPAQTLIDHGAVSEATVLAMAKGARDRAGATYALSLSGIAGPDGGTPEKPVGTVWIALAHTDGVTARRFILTGDREMIRDRAAKMALTMLRFRLLGKELPF</sequence>
<dbReference type="PANTHER" id="PTHR13939">
    <property type="entry name" value="NICOTINAMIDE-NUCLEOTIDE AMIDOHYDROLASE PNCC"/>
    <property type="match status" value="1"/>
</dbReference>
<dbReference type="Gene3D" id="3.90.950.20">
    <property type="entry name" value="CinA-like"/>
    <property type="match status" value="1"/>
</dbReference>
<dbReference type="InterPro" id="IPR041424">
    <property type="entry name" value="CinA_KH"/>
</dbReference>
<dbReference type="InterPro" id="IPR001453">
    <property type="entry name" value="MoaB/Mog_dom"/>
</dbReference>
<dbReference type="RefSeq" id="WP_206294365.1">
    <property type="nucleotide sequence ID" value="NZ_CP063458.1"/>
</dbReference>
<dbReference type="EMBL" id="CP063458">
    <property type="protein sequence ID" value="QOV91190.1"/>
    <property type="molecule type" value="Genomic_DNA"/>
</dbReference>
<dbReference type="NCBIfam" id="TIGR00177">
    <property type="entry name" value="molyb_syn"/>
    <property type="match status" value="1"/>
</dbReference>